<dbReference type="PROSITE" id="PS00501">
    <property type="entry name" value="SPASE_I_1"/>
    <property type="match status" value="1"/>
</dbReference>
<evidence type="ECO:0000256" key="5">
    <source>
        <dbReference type="ARBA" id="ARBA00038445"/>
    </source>
</evidence>
<accession>A0ABZ0M4V2</accession>
<feature type="domain" description="Peptidase S26" evidence="7">
    <location>
        <begin position="14"/>
        <end position="180"/>
    </location>
</feature>
<keyword evidence="3 6" id="KW-0378">Hydrolase</keyword>
<dbReference type="RefSeq" id="WP_318108991.1">
    <property type="nucleotide sequence ID" value="NZ_CP137573.1"/>
</dbReference>
<comment type="similarity">
    <text evidence="5">Belongs to the peptidase S26 family. IMP1 subfamily.</text>
</comment>
<dbReference type="InterPro" id="IPR052064">
    <property type="entry name" value="Mito_IMP1_subunit"/>
</dbReference>
<dbReference type="CDD" id="cd06462">
    <property type="entry name" value="Peptidase_S24_S26"/>
    <property type="match status" value="1"/>
</dbReference>
<evidence type="ECO:0000256" key="4">
    <source>
        <dbReference type="ARBA" id="ARBA00023136"/>
    </source>
</evidence>
<dbReference type="EC" id="3.4.21.89" evidence="6"/>
<evidence type="ECO:0000256" key="3">
    <source>
        <dbReference type="ARBA" id="ARBA00022801"/>
    </source>
</evidence>
<protein>
    <recommendedName>
        <fullName evidence="6">Signal peptidase I</fullName>
        <ecNumber evidence="6">3.4.21.89</ecNumber>
    </recommendedName>
</protein>
<evidence type="ECO:0000313" key="9">
    <source>
        <dbReference type="Proteomes" id="UP001301731"/>
    </source>
</evidence>
<dbReference type="Proteomes" id="UP001301731">
    <property type="component" value="Chromosome"/>
</dbReference>
<dbReference type="GO" id="GO:0009003">
    <property type="term" value="F:signal peptidase activity"/>
    <property type="evidence" value="ECO:0007669"/>
    <property type="project" value="UniProtKB-EC"/>
</dbReference>
<evidence type="ECO:0000256" key="6">
    <source>
        <dbReference type="RuleBase" id="RU362042"/>
    </source>
</evidence>
<proteinExistence type="inferred from homology"/>
<dbReference type="Pfam" id="PF10502">
    <property type="entry name" value="Peptidase_S26"/>
    <property type="match status" value="1"/>
</dbReference>
<name>A0ABZ0M4V2_9ACTN</name>
<comment type="subcellular location">
    <subcellularLocation>
        <location evidence="1">Cell membrane</location>
        <topology evidence="1">Single-pass type II membrane protein</topology>
    </subcellularLocation>
    <subcellularLocation>
        <location evidence="6">Membrane</location>
        <topology evidence="6">Single-pass type II membrane protein</topology>
    </subcellularLocation>
</comment>
<dbReference type="SUPFAM" id="SSF51306">
    <property type="entry name" value="LexA/Signal peptidase"/>
    <property type="match status" value="1"/>
</dbReference>
<dbReference type="InterPro" id="IPR036286">
    <property type="entry name" value="LexA/Signal_pep-like_sf"/>
</dbReference>
<dbReference type="InterPro" id="IPR000223">
    <property type="entry name" value="Pept_S26A_signal_pept_1"/>
</dbReference>
<keyword evidence="2 6" id="KW-0645">Protease</keyword>
<keyword evidence="4" id="KW-0472">Membrane</keyword>
<evidence type="ECO:0000259" key="7">
    <source>
        <dbReference type="Pfam" id="PF10502"/>
    </source>
</evidence>
<evidence type="ECO:0000256" key="1">
    <source>
        <dbReference type="ARBA" id="ARBA00004401"/>
    </source>
</evidence>
<evidence type="ECO:0000313" key="8">
    <source>
        <dbReference type="EMBL" id="WOX26098.1"/>
    </source>
</evidence>
<gene>
    <name evidence="8" type="primary">lepB</name>
    <name evidence="8" type="ORF">R2D22_33830</name>
</gene>
<dbReference type="NCBIfam" id="TIGR02227">
    <property type="entry name" value="sigpep_I_bact"/>
    <property type="match status" value="1"/>
</dbReference>
<dbReference type="PANTHER" id="PTHR12383">
    <property type="entry name" value="PROTEASE FAMILY S26 MITOCHONDRIAL INNER MEMBRANE PROTEASE-RELATED"/>
    <property type="match status" value="1"/>
</dbReference>
<dbReference type="PRINTS" id="PR00727">
    <property type="entry name" value="LEADERPTASE"/>
</dbReference>
<keyword evidence="9" id="KW-1185">Reference proteome</keyword>
<dbReference type="InterPro" id="IPR019756">
    <property type="entry name" value="Pept_S26A_signal_pept_1_Ser-AS"/>
</dbReference>
<comment type="catalytic activity">
    <reaction evidence="6">
        <text>Cleavage of hydrophobic, N-terminal signal or leader sequences from secreted and periplasmic proteins.</text>
        <dbReference type="EC" id="3.4.21.89"/>
    </reaction>
</comment>
<organism evidence="8 9">
    <name type="scientific">Streptomyces solicathayae</name>
    <dbReference type="NCBI Taxonomy" id="3081768"/>
    <lineage>
        <taxon>Bacteria</taxon>
        <taxon>Bacillati</taxon>
        <taxon>Actinomycetota</taxon>
        <taxon>Actinomycetes</taxon>
        <taxon>Kitasatosporales</taxon>
        <taxon>Streptomycetaceae</taxon>
        <taxon>Streptomyces</taxon>
    </lineage>
</organism>
<evidence type="ECO:0000256" key="2">
    <source>
        <dbReference type="ARBA" id="ARBA00022670"/>
    </source>
</evidence>
<sequence>MTARRVVGGLFGAALVLAAVGVAAVLTLSVRVDGHSMEPTLRAGERLLAAPDSGGEVRRFDVVLLRPAGREALVVKRVIGVPGDRVGIVSTPQDPYQVLLQIGGAGPTYRVTDPAWTERARRTGNCCSEAGLRSARPEMRTVPAGAFFFLGDNPDLSDDSRAYGWGDVRRVTGRVALRVWPLAGPHELGNRPGLVPVHEPVAVAGP</sequence>
<dbReference type="PANTHER" id="PTHR12383:SF16">
    <property type="entry name" value="MITOCHONDRIAL INNER MEMBRANE PROTEASE SUBUNIT 1"/>
    <property type="match status" value="1"/>
</dbReference>
<dbReference type="InterPro" id="IPR019533">
    <property type="entry name" value="Peptidase_S26"/>
</dbReference>
<dbReference type="EMBL" id="CP137573">
    <property type="protein sequence ID" value="WOX26098.1"/>
    <property type="molecule type" value="Genomic_DNA"/>
</dbReference>
<dbReference type="Gene3D" id="2.10.109.10">
    <property type="entry name" value="Umud Fragment, subunit A"/>
    <property type="match status" value="1"/>
</dbReference>
<reference evidence="8 9" key="1">
    <citation type="submission" date="2023-10" db="EMBL/GenBank/DDBJ databases">
        <title>The genome sequence of Streptomyces sp. HUAS YS2.</title>
        <authorList>
            <person name="Mo P."/>
        </authorList>
    </citation>
    <scope>NUCLEOTIDE SEQUENCE [LARGE SCALE GENOMIC DNA]</scope>
    <source>
        <strain evidence="8 9">HUAS YS2</strain>
    </source>
</reference>